<dbReference type="SUPFAM" id="SSF56281">
    <property type="entry name" value="Metallo-hydrolase/oxidoreductase"/>
    <property type="match status" value="1"/>
</dbReference>
<protein>
    <submittedName>
        <fullName evidence="2">Glyoxylase, beta-lactamase superfamily II</fullName>
    </submittedName>
</protein>
<accession>A0A1H1QSD9</accession>
<sequence length="236" mass="24831">MKLAPHLHRLGNDIVASYLIDLPEGITLVDAGLPGHWHDLQRELAVIGRPLSDIRGLVLTHGDSDHIGFAERLRRESGVPVFIHGADAHRVRTGEKPKTPMGPARLGPMLGFLAYGLRKSALRTRHVAEVSEVADGDVLDLPGAPVVVGLPGHSPGSIAVHVPAVGAVFVGDALTTRHVLTGEEGAQPAPFTDEPTEALASLDRLAALDAEWVLPGHGAPWRGTPADIAAAVRAHA</sequence>
<dbReference type="GeneID" id="36300574"/>
<reference evidence="2 3" key="1">
    <citation type="submission" date="2016-10" db="EMBL/GenBank/DDBJ databases">
        <authorList>
            <person name="de Groot N.N."/>
        </authorList>
    </citation>
    <scope>NUCLEOTIDE SEQUENCE [LARGE SCALE GENOMIC DNA]</scope>
    <source>
        <strain evidence="2 3">DSM 15019</strain>
    </source>
</reference>
<dbReference type="AlphaFoldDB" id="A0A1H1QSD9"/>
<name>A0A1H1QSD9_9MICO</name>
<feature type="domain" description="Metallo-beta-lactamase" evidence="1">
    <location>
        <begin position="14"/>
        <end position="217"/>
    </location>
</feature>
<proteinExistence type="predicted"/>
<dbReference type="PANTHER" id="PTHR42951">
    <property type="entry name" value="METALLO-BETA-LACTAMASE DOMAIN-CONTAINING"/>
    <property type="match status" value="1"/>
</dbReference>
<organism evidence="2 3">
    <name type="scientific">Microbacterium paraoxydans</name>
    <dbReference type="NCBI Taxonomy" id="199592"/>
    <lineage>
        <taxon>Bacteria</taxon>
        <taxon>Bacillati</taxon>
        <taxon>Actinomycetota</taxon>
        <taxon>Actinomycetes</taxon>
        <taxon>Micrococcales</taxon>
        <taxon>Microbacteriaceae</taxon>
        <taxon>Microbacterium</taxon>
    </lineage>
</organism>
<dbReference type="Proteomes" id="UP000182126">
    <property type="component" value="Chromosome I"/>
</dbReference>
<dbReference type="Gene3D" id="3.60.15.10">
    <property type="entry name" value="Ribonuclease Z/Hydroxyacylglutathione hydrolase-like"/>
    <property type="match status" value="1"/>
</dbReference>
<dbReference type="InterPro" id="IPR001279">
    <property type="entry name" value="Metallo-B-lactamas"/>
</dbReference>
<evidence type="ECO:0000259" key="1">
    <source>
        <dbReference type="SMART" id="SM00849"/>
    </source>
</evidence>
<gene>
    <name evidence="2" type="ORF">SAMN04489809_1460</name>
</gene>
<dbReference type="RefSeq" id="WP_060922421.1">
    <property type="nucleotide sequence ID" value="NZ_CBDRLI010000006.1"/>
</dbReference>
<dbReference type="Pfam" id="PF00753">
    <property type="entry name" value="Lactamase_B"/>
    <property type="match status" value="1"/>
</dbReference>
<dbReference type="eggNOG" id="COG0491">
    <property type="taxonomic scope" value="Bacteria"/>
</dbReference>
<evidence type="ECO:0000313" key="3">
    <source>
        <dbReference type="Proteomes" id="UP000182126"/>
    </source>
</evidence>
<dbReference type="SMART" id="SM00849">
    <property type="entry name" value="Lactamase_B"/>
    <property type="match status" value="1"/>
</dbReference>
<dbReference type="InterPro" id="IPR050855">
    <property type="entry name" value="NDM-1-like"/>
</dbReference>
<evidence type="ECO:0000313" key="2">
    <source>
        <dbReference type="EMBL" id="SDS26380.1"/>
    </source>
</evidence>
<dbReference type="CDD" id="cd07721">
    <property type="entry name" value="yflN-like_MBL-fold"/>
    <property type="match status" value="1"/>
</dbReference>
<dbReference type="InterPro" id="IPR036866">
    <property type="entry name" value="RibonucZ/Hydroxyglut_hydro"/>
</dbReference>
<dbReference type="EMBL" id="LT629770">
    <property type="protein sequence ID" value="SDS26380.1"/>
    <property type="molecule type" value="Genomic_DNA"/>
</dbReference>